<organism evidence="4 5">
    <name type="scientific">Mythimna separata</name>
    <name type="common">Oriental armyworm</name>
    <name type="synonym">Pseudaletia separata</name>
    <dbReference type="NCBI Taxonomy" id="271217"/>
    <lineage>
        <taxon>Eukaryota</taxon>
        <taxon>Metazoa</taxon>
        <taxon>Ecdysozoa</taxon>
        <taxon>Arthropoda</taxon>
        <taxon>Hexapoda</taxon>
        <taxon>Insecta</taxon>
        <taxon>Pterygota</taxon>
        <taxon>Neoptera</taxon>
        <taxon>Endopterygota</taxon>
        <taxon>Lepidoptera</taxon>
        <taxon>Glossata</taxon>
        <taxon>Ditrysia</taxon>
        <taxon>Noctuoidea</taxon>
        <taxon>Noctuidae</taxon>
        <taxon>Noctuinae</taxon>
        <taxon>Hadenini</taxon>
        <taxon>Mythimna</taxon>
    </lineage>
</organism>
<feature type="compositionally biased region" description="Low complexity" evidence="1">
    <location>
        <begin position="140"/>
        <end position="151"/>
    </location>
</feature>
<name>A0AAD7YAI8_MYTSE</name>
<keyword evidence="2" id="KW-0472">Membrane</keyword>
<keyword evidence="3" id="KW-0732">Signal</keyword>
<proteinExistence type="predicted"/>
<feature type="region of interest" description="Disordered" evidence="1">
    <location>
        <begin position="121"/>
        <end position="189"/>
    </location>
</feature>
<feature type="chain" id="PRO_5041973628" evidence="3">
    <location>
        <begin position="26"/>
        <end position="189"/>
    </location>
</feature>
<evidence type="ECO:0000313" key="4">
    <source>
        <dbReference type="EMBL" id="KAJ8708528.1"/>
    </source>
</evidence>
<gene>
    <name evidence="4" type="ORF">PYW07_010653</name>
</gene>
<feature type="compositionally biased region" description="Low complexity" evidence="1">
    <location>
        <begin position="177"/>
        <end position="189"/>
    </location>
</feature>
<feature type="transmembrane region" description="Helical" evidence="2">
    <location>
        <begin position="44"/>
        <end position="68"/>
    </location>
</feature>
<evidence type="ECO:0000256" key="1">
    <source>
        <dbReference type="SAM" id="MobiDB-lite"/>
    </source>
</evidence>
<dbReference type="AlphaFoldDB" id="A0AAD7YAI8"/>
<keyword evidence="5" id="KW-1185">Reference proteome</keyword>
<dbReference type="EMBL" id="JARGEI010000026">
    <property type="protein sequence ID" value="KAJ8708528.1"/>
    <property type="molecule type" value="Genomic_DNA"/>
</dbReference>
<keyword evidence="2" id="KW-0812">Transmembrane</keyword>
<reference evidence="4" key="1">
    <citation type="submission" date="2023-03" db="EMBL/GenBank/DDBJ databases">
        <title>Chromosome-level genomes of two armyworms, Mythimna separata and Mythimna loreyi, provide insights into the biosynthesis and reception of sex pheromones.</title>
        <authorList>
            <person name="Zhao H."/>
        </authorList>
    </citation>
    <scope>NUCLEOTIDE SEQUENCE</scope>
    <source>
        <strain evidence="4">BeijingLab</strain>
        <tissue evidence="4">Pupa</tissue>
    </source>
</reference>
<evidence type="ECO:0000313" key="5">
    <source>
        <dbReference type="Proteomes" id="UP001231518"/>
    </source>
</evidence>
<dbReference type="Proteomes" id="UP001231518">
    <property type="component" value="Chromosome 25"/>
</dbReference>
<protein>
    <submittedName>
        <fullName evidence="4">Uncharacterized protein</fullName>
    </submittedName>
</protein>
<accession>A0AAD7YAI8</accession>
<keyword evidence="2" id="KW-1133">Transmembrane helix</keyword>
<sequence length="189" mass="19912">MVFVGIPRLRLLVILVMKTIPLVRSAMGVPAPIPKGTRKPSHVAYYVALVGILSLLIMLCLYFFYYFIKKVKELSSLDTLSLPTASCRPPPAATAYPVQPVVRDSASAMAKLCKQVPPAGKGDTVFPTSTSPAALRASTGEGAAVADSADAAEARPERTDTTDADTRPDVKPPPVPVVSITVAPDIPAS</sequence>
<feature type="compositionally biased region" description="Basic and acidic residues" evidence="1">
    <location>
        <begin position="152"/>
        <end position="170"/>
    </location>
</feature>
<feature type="signal peptide" evidence="3">
    <location>
        <begin position="1"/>
        <end position="25"/>
    </location>
</feature>
<comment type="caution">
    <text evidence="4">The sequence shown here is derived from an EMBL/GenBank/DDBJ whole genome shotgun (WGS) entry which is preliminary data.</text>
</comment>
<evidence type="ECO:0000256" key="2">
    <source>
        <dbReference type="SAM" id="Phobius"/>
    </source>
</evidence>
<evidence type="ECO:0000256" key="3">
    <source>
        <dbReference type="SAM" id="SignalP"/>
    </source>
</evidence>